<keyword evidence="1" id="KW-0479">Metal-binding</keyword>
<feature type="domain" description="Mandelate racemase/muconate lactonizing enzyme C-terminal" evidence="3">
    <location>
        <begin position="167"/>
        <end position="274"/>
    </location>
</feature>
<evidence type="ECO:0000256" key="1">
    <source>
        <dbReference type="ARBA" id="ARBA00022723"/>
    </source>
</evidence>
<dbReference type="AlphaFoldDB" id="A0A4Q9DG25"/>
<dbReference type="InterPro" id="IPR029017">
    <property type="entry name" value="Enolase-like_N"/>
</dbReference>
<dbReference type="GO" id="GO:0016829">
    <property type="term" value="F:lyase activity"/>
    <property type="evidence" value="ECO:0007669"/>
    <property type="project" value="UniProtKB-KW"/>
</dbReference>
<accession>A0A4Q9DG25</accession>
<dbReference type="CDD" id="cd03316">
    <property type="entry name" value="MR_like"/>
    <property type="match status" value="1"/>
</dbReference>
<dbReference type="Proteomes" id="UP000293142">
    <property type="component" value="Unassembled WGS sequence"/>
</dbReference>
<dbReference type="OrthoDB" id="9775391at2"/>
<gene>
    <name evidence="4" type="ORF">EYB31_31430</name>
</gene>
<dbReference type="SFLD" id="SFLDS00001">
    <property type="entry name" value="Enolase"/>
    <property type="match status" value="1"/>
</dbReference>
<dbReference type="SFLD" id="SFLDG00179">
    <property type="entry name" value="mandelate_racemase"/>
    <property type="match status" value="1"/>
</dbReference>
<dbReference type="SUPFAM" id="SSF51604">
    <property type="entry name" value="Enolase C-terminal domain-like"/>
    <property type="match status" value="1"/>
</dbReference>
<dbReference type="Gene3D" id="3.30.390.10">
    <property type="entry name" value="Enolase-like, N-terminal domain"/>
    <property type="match status" value="1"/>
</dbReference>
<evidence type="ECO:0000313" key="5">
    <source>
        <dbReference type="Proteomes" id="UP000293142"/>
    </source>
</evidence>
<keyword evidence="2" id="KW-0456">Lyase</keyword>
<evidence type="ECO:0000256" key="2">
    <source>
        <dbReference type="ARBA" id="ARBA00023239"/>
    </source>
</evidence>
<proteinExistence type="predicted"/>
<evidence type="ECO:0000259" key="3">
    <source>
        <dbReference type="SMART" id="SM00922"/>
    </source>
</evidence>
<dbReference type="PANTHER" id="PTHR48080:SF2">
    <property type="entry name" value="D-GALACTONATE DEHYDRATASE"/>
    <property type="match status" value="1"/>
</dbReference>
<dbReference type="Pfam" id="PF02746">
    <property type="entry name" value="MR_MLE_N"/>
    <property type="match status" value="1"/>
</dbReference>
<dbReference type="InterPro" id="IPR013342">
    <property type="entry name" value="Mandelate_racemase_C"/>
</dbReference>
<dbReference type="SMART" id="SM00922">
    <property type="entry name" value="MR_MLE"/>
    <property type="match status" value="1"/>
</dbReference>
<dbReference type="InterPro" id="IPR029065">
    <property type="entry name" value="Enolase_C-like"/>
</dbReference>
<evidence type="ECO:0000313" key="4">
    <source>
        <dbReference type="EMBL" id="TBL71057.1"/>
    </source>
</evidence>
<sequence>MMITAIHTITLDEFPNLIWVQLETSEGITGLGETYYGPQAVSGYIHETAAPYLLGRNPLTIDLHAQALDGYVGFNSISAEMRGASAIDIALWDIFGQRAGLPIYQLLGGRTHDKVKVYNTCAGYGYNRKKVSPEFNLHDGQNLSEKHGVGIAEAGPYEDLDAFHHRPGDLARSLLAEGITAMKIWPFDQFAGPFNGQWISPEDLAKGVAVIREIRDAVGSKMEIALEMHAKWSLPAAKAIAAAVDPYGPVWYEDPVKPDNLDTWLEFARSTRTPVAGSELLATRRQYLPLFVKRAVDFVIVDLVWCGGFSEAKKIATMAEAYRLPVMPHDCTGPVALAANAHFAVNAPNCFTAEFVRAYYSSWYRDLATALPVIENGYLVPTETPGLGIKLHPVIETYPGYKKRSSFLT</sequence>
<dbReference type="InterPro" id="IPR036849">
    <property type="entry name" value="Enolase-like_C_sf"/>
</dbReference>
<dbReference type="InterPro" id="IPR013341">
    <property type="entry name" value="Mandelate_racemase_N_dom"/>
</dbReference>
<keyword evidence="5" id="KW-1185">Reference proteome</keyword>
<dbReference type="PANTHER" id="PTHR48080">
    <property type="entry name" value="D-GALACTONATE DEHYDRATASE-RELATED"/>
    <property type="match status" value="1"/>
</dbReference>
<dbReference type="SUPFAM" id="SSF54826">
    <property type="entry name" value="Enolase N-terminal domain-like"/>
    <property type="match status" value="1"/>
</dbReference>
<dbReference type="Gene3D" id="3.20.20.120">
    <property type="entry name" value="Enolase-like C-terminal domain"/>
    <property type="match status" value="1"/>
</dbReference>
<dbReference type="EMBL" id="SIRE01000028">
    <property type="protein sequence ID" value="TBL71057.1"/>
    <property type="molecule type" value="Genomic_DNA"/>
</dbReference>
<reference evidence="4 5" key="1">
    <citation type="submission" date="2019-02" db="EMBL/GenBank/DDBJ databases">
        <title>Paenibacillus sp. nov., isolated from surface-sterilized tissue of Thalictrum simplex L.</title>
        <authorList>
            <person name="Tuo L."/>
        </authorList>
    </citation>
    <scope>NUCLEOTIDE SEQUENCE [LARGE SCALE GENOMIC DNA]</scope>
    <source>
        <strain evidence="4 5">N2SHLJ1</strain>
    </source>
</reference>
<dbReference type="RefSeq" id="WP_131017472.1">
    <property type="nucleotide sequence ID" value="NZ_SIRE01000028.1"/>
</dbReference>
<protein>
    <submittedName>
        <fullName evidence="4">Mandelate racemase/muconate lactonizing enzyme family protein</fullName>
    </submittedName>
</protein>
<dbReference type="Pfam" id="PF13378">
    <property type="entry name" value="MR_MLE_C"/>
    <property type="match status" value="1"/>
</dbReference>
<organism evidence="4 5">
    <name type="scientific">Paenibacillus thalictri</name>
    <dbReference type="NCBI Taxonomy" id="2527873"/>
    <lineage>
        <taxon>Bacteria</taxon>
        <taxon>Bacillati</taxon>
        <taxon>Bacillota</taxon>
        <taxon>Bacilli</taxon>
        <taxon>Bacillales</taxon>
        <taxon>Paenibacillaceae</taxon>
        <taxon>Paenibacillus</taxon>
    </lineage>
</organism>
<dbReference type="InterPro" id="IPR034593">
    <property type="entry name" value="DgoD-like"/>
</dbReference>
<name>A0A4Q9DG25_9BACL</name>
<comment type="caution">
    <text evidence="4">The sequence shown here is derived from an EMBL/GenBank/DDBJ whole genome shotgun (WGS) entry which is preliminary data.</text>
</comment>
<dbReference type="GO" id="GO:0046872">
    <property type="term" value="F:metal ion binding"/>
    <property type="evidence" value="ECO:0007669"/>
    <property type="project" value="UniProtKB-KW"/>
</dbReference>